<sequence length="754" mass="80712">MQILGRSPYSTVSKRTDPGLPKRDDGDGGGKSAAGATSGIQSRAAGSAASAVQQGKQSGEAQGRPAARKPEDLMQHYPDAAQMTQRFELFDERVRWIQRMDDRGGRLSIEESEAVKLHDTLLDRLAFLRAGPVANARIQNPPPETRAEASPGGSAAPKNSEPMVRYIGGVKLKSDYSLQDVLAASANAAKSPFASFIASARDLVKKATEGKALSAEEEEQIYRYAGVVDAFVALTPKGGLSRVAGSVLDGVNQAVDGKDADVDDLREKMVDAYKVVQPKTKAQSGSSRGKLSNVNDSGVASRKETPLIVAVPAFGGSPSRPIDLFDYPRFKIPYGASGFRTSGEERIIRKPAFNAPVKLPDGRTGYLLSPTHPPRLPDDKMHEQEPVAGPSGESTVAEVDSATSSGSDSPVSSRTRLRKWGAGGDLKRIAGKGPINVMPAATPLDDGKRITNFGAPFFFYRKDRDVTDMDGPRAVRGTDYDHRREVLVVGDGTQTTSQIARSKISAGTFWGSGPASHLQGAEVIKLGNGRDGVGAIKLPFASIKPGEAVVVSGGAMNGCTMLFASDGKSLYAYHAGLSQLTPNWRTAREGAQAIVDAHVVMGPKEQIRYKWYGSNDDLITIGRQYPFSALIYNSRDLSGTNALVCAGGLLGCVAGGFDVMPTSHINVPRHAYGPRHGPRWHMMTFDYSEQDPNVRTVGTAEAIVAKDLKGRVTVSVLAEKGKLDRRASFDDRAIPIAYKYKTMDSDSAIYEPKT</sequence>
<evidence type="ECO:0000313" key="4">
    <source>
        <dbReference type="Proteomes" id="UP000494329"/>
    </source>
</evidence>
<protein>
    <recommendedName>
        <fullName evidence="2">Cytotoxic necrotizing factor Rho-activating domain-containing protein</fullName>
    </recommendedName>
</protein>
<feature type="compositionally biased region" description="Low complexity" evidence="1">
    <location>
        <begin position="33"/>
        <end position="59"/>
    </location>
</feature>
<feature type="compositionally biased region" description="Polar residues" evidence="1">
    <location>
        <begin position="401"/>
        <end position="414"/>
    </location>
</feature>
<dbReference type="SUPFAM" id="SSF64438">
    <property type="entry name" value="CNF1/YfiH-like putative cysteine hydrolases"/>
    <property type="match status" value="1"/>
</dbReference>
<feature type="domain" description="Cytotoxic necrotizing factor Rho-activating" evidence="2">
    <location>
        <begin position="434"/>
        <end position="641"/>
    </location>
</feature>
<dbReference type="Proteomes" id="UP000494329">
    <property type="component" value="Unassembled WGS sequence"/>
</dbReference>
<name>A0A6J5DYF9_9BURK</name>
<feature type="region of interest" description="Disordered" evidence="1">
    <location>
        <begin position="363"/>
        <end position="418"/>
    </location>
</feature>
<evidence type="ECO:0000313" key="3">
    <source>
        <dbReference type="EMBL" id="CAB3758717.1"/>
    </source>
</evidence>
<reference evidence="3 4" key="1">
    <citation type="submission" date="2020-04" db="EMBL/GenBank/DDBJ databases">
        <authorList>
            <person name="De Canck E."/>
        </authorList>
    </citation>
    <scope>NUCLEOTIDE SEQUENCE [LARGE SCALE GENOMIC DNA]</scope>
    <source>
        <strain evidence="3 4">LMG 29739</strain>
    </source>
</reference>
<dbReference type="CDD" id="cd16834">
    <property type="entry name" value="CNF1-like"/>
    <property type="match status" value="1"/>
</dbReference>
<gene>
    <name evidence="3" type="ORF">LMG29739_02975</name>
</gene>
<evidence type="ECO:0000259" key="2">
    <source>
        <dbReference type="Pfam" id="PF05785"/>
    </source>
</evidence>
<dbReference type="AlphaFoldDB" id="A0A6J5DYF9"/>
<feature type="compositionally biased region" description="Basic and acidic residues" evidence="1">
    <location>
        <begin position="375"/>
        <end position="385"/>
    </location>
</feature>
<dbReference type="InterPro" id="IPR037040">
    <property type="entry name" value="CNF_Rho-act_sf"/>
</dbReference>
<organism evidence="3 4">
    <name type="scientific">Paraburkholderia solisilvae</name>
    <dbReference type="NCBI Taxonomy" id="624376"/>
    <lineage>
        <taxon>Bacteria</taxon>
        <taxon>Pseudomonadati</taxon>
        <taxon>Pseudomonadota</taxon>
        <taxon>Betaproteobacteria</taxon>
        <taxon>Burkholderiales</taxon>
        <taxon>Burkholderiaceae</taxon>
        <taxon>Paraburkholderia</taxon>
    </lineage>
</organism>
<dbReference type="InterPro" id="IPR011324">
    <property type="entry name" value="Cytotoxic_necrot_fac-like_cat"/>
</dbReference>
<dbReference type="InterPro" id="IPR008430">
    <property type="entry name" value="CNF_Rho-act"/>
</dbReference>
<accession>A0A6J5DYF9</accession>
<feature type="region of interest" description="Disordered" evidence="1">
    <location>
        <begin position="1"/>
        <end position="79"/>
    </location>
</feature>
<dbReference type="RefSeq" id="WP_377700616.1">
    <property type="nucleotide sequence ID" value="NZ_JBHLTY010000032.1"/>
</dbReference>
<proteinExistence type="predicted"/>
<dbReference type="EMBL" id="CADIKF010000021">
    <property type="protein sequence ID" value="CAB3758717.1"/>
    <property type="molecule type" value="Genomic_DNA"/>
</dbReference>
<dbReference type="Pfam" id="PF05785">
    <property type="entry name" value="CNF1"/>
    <property type="match status" value="1"/>
</dbReference>
<feature type="compositionally biased region" description="Basic and acidic residues" evidence="1">
    <location>
        <begin position="14"/>
        <end position="28"/>
    </location>
</feature>
<keyword evidence="4" id="KW-1185">Reference proteome</keyword>
<feature type="region of interest" description="Disordered" evidence="1">
    <location>
        <begin position="279"/>
        <end position="298"/>
    </location>
</feature>
<feature type="region of interest" description="Disordered" evidence="1">
    <location>
        <begin position="136"/>
        <end position="160"/>
    </location>
</feature>
<evidence type="ECO:0000256" key="1">
    <source>
        <dbReference type="SAM" id="MobiDB-lite"/>
    </source>
</evidence>
<feature type="compositionally biased region" description="Polar residues" evidence="1">
    <location>
        <begin position="280"/>
        <end position="298"/>
    </location>
</feature>
<dbReference type="Gene3D" id="3.60.100.10">
    <property type="entry name" value="Cytotoxic necrotizing factor, Rho-activating domain"/>
    <property type="match status" value="1"/>
</dbReference>